<evidence type="ECO:0000313" key="2">
    <source>
        <dbReference type="Proteomes" id="UP000000718"/>
    </source>
</evidence>
<dbReference type="STRING" id="289376.THEYE_A1724"/>
<dbReference type="AlphaFoldDB" id="B5YH25"/>
<reference evidence="1 2" key="2">
    <citation type="journal article" date="2015" name="Genome Announc.">
        <title>Genome Sequence of the Sulfate-Reducing Thermophilic Bacterium Thermodesulfovibrio yellowstonii Strain DSM 11347T (Phylum Nitrospirae).</title>
        <authorList>
            <person name="Bhatnagar S."/>
            <person name="Badger J.H."/>
            <person name="Madupu R."/>
            <person name="Khouri H.M."/>
            <person name="O'Connor E.M."/>
            <person name="Robb F.T."/>
            <person name="Ward N.L."/>
            <person name="Eisen J.A."/>
        </authorList>
    </citation>
    <scope>NUCLEOTIDE SEQUENCE [LARGE SCALE GENOMIC DNA]</scope>
    <source>
        <strain evidence="2">ATCC 51303 / DSM 11347 / YP87</strain>
    </source>
</reference>
<sequence>MVVYYSLGNRKYWFTTIERLMQISEVLSKKSYLLHNTEAVKTTYNDWFILDEKYISKISEIIEECASEIKDEELLCDLMALKEVFDGGSVVFG</sequence>
<dbReference type="EMBL" id="CP001147">
    <property type="protein sequence ID" value="ACI20185.1"/>
    <property type="molecule type" value="Genomic_DNA"/>
</dbReference>
<dbReference type="HOGENOM" id="CLU_2398637_0_0_0"/>
<name>B5YH25_THEYD</name>
<gene>
    <name evidence="1" type="ordered locus">THEYE_A1724</name>
</gene>
<dbReference type="InParanoid" id="B5YH25"/>
<dbReference type="PATRIC" id="fig|289376.4.peg.1679"/>
<organism evidence="1 2">
    <name type="scientific">Thermodesulfovibrio yellowstonii (strain ATCC 51303 / DSM 11347 / YP87)</name>
    <dbReference type="NCBI Taxonomy" id="289376"/>
    <lineage>
        <taxon>Bacteria</taxon>
        <taxon>Pseudomonadati</taxon>
        <taxon>Nitrospirota</taxon>
        <taxon>Thermodesulfovibrionia</taxon>
        <taxon>Thermodesulfovibrionales</taxon>
        <taxon>Thermodesulfovibrionaceae</taxon>
        <taxon>Thermodesulfovibrio</taxon>
    </lineage>
</organism>
<dbReference type="Proteomes" id="UP000000718">
    <property type="component" value="Chromosome"/>
</dbReference>
<dbReference type="KEGG" id="tye:THEYE_A1724"/>
<evidence type="ECO:0000313" key="1">
    <source>
        <dbReference type="EMBL" id="ACI20185.1"/>
    </source>
</evidence>
<keyword evidence="2" id="KW-1185">Reference proteome</keyword>
<protein>
    <submittedName>
        <fullName evidence="1">Uncharacterized protein</fullName>
    </submittedName>
</protein>
<reference evidence="2" key="1">
    <citation type="submission" date="2008-08" db="EMBL/GenBank/DDBJ databases">
        <title>The complete genome sequence of Thermodesulfovibrio yellowstonii strain ATCC 51303 / DSM 11347 / YP87.</title>
        <authorList>
            <person name="Dodson R.J."/>
            <person name="Durkin A.S."/>
            <person name="Wu M."/>
            <person name="Eisen J."/>
            <person name="Sutton G."/>
        </authorList>
    </citation>
    <scope>NUCLEOTIDE SEQUENCE [LARGE SCALE GENOMIC DNA]</scope>
    <source>
        <strain evidence="2">ATCC 51303 / DSM 11347 / YP87</strain>
    </source>
</reference>
<dbReference type="EnsemblBacteria" id="ACI20185">
    <property type="protein sequence ID" value="ACI20185"/>
    <property type="gene ID" value="THEYE_A1724"/>
</dbReference>
<dbReference type="RefSeq" id="WP_012544923.1">
    <property type="nucleotide sequence ID" value="NC_011296.1"/>
</dbReference>
<accession>B5YH25</accession>
<proteinExistence type="predicted"/>